<protein>
    <recommendedName>
        <fullName evidence="3">Outer membrane protein HofF</fullName>
    </recommendedName>
</protein>
<sequence length="497" mass="56721">MKNNVTSVKNIATLIILFSQMEAFDLGKIAKVKAGAESFSKIGFNNKPINTNKGLYPTETFMTIMAYMQLDFNELLPKNATANGHHLEGSLGGWGGAIIYDSTKDFINEVTGKPYGAMGWNYVGMWAGLVGQKSWNCGLATGNLTQGAYNNMTQAQMTQMSDKEALQASSCAQTMANHTRNYVIYNAYLHYKYKDIFEFRGGRYESPADYMSGYTQGFDMTLNLGRFKFWWFSSFGRGFAYNEWLYNFYSPKTYTLANGKVINPGVHAFYATWSYKGFMIQPFFYFSPANEYSPNFTITYDSNPHFHGLGFRSQTDITLLNPIYPKRYWDTYQFGMLAGTHGNSLMIKQKFEWNEYNFGAGIYKAWGNANWMIGYHGNRLGFDFWTNSVYANTINSLSYMMDADAFTVFAFGGGVHRRLVWGLLGRLTYGPRANEQSLALNLGYKFSKNFSADIKFEYYNVLMHQGYKMGWNGPKLDSQPATDQDRSHIFTELVWKL</sequence>
<organism evidence="1 2">
    <name type="scientific">Helicobacter cetorum (strain ATCC BAA-429 / MIT 00-7128)</name>
    <dbReference type="NCBI Taxonomy" id="182217"/>
    <lineage>
        <taxon>Bacteria</taxon>
        <taxon>Pseudomonadati</taxon>
        <taxon>Campylobacterota</taxon>
        <taxon>Epsilonproteobacteria</taxon>
        <taxon>Campylobacterales</taxon>
        <taxon>Helicobacteraceae</taxon>
        <taxon>Helicobacter</taxon>
    </lineage>
</organism>
<evidence type="ECO:0008006" key="3">
    <source>
        <dbReference type="Google" id="ProtNLM"/>
    </source>
</evidence>
<keyword evidence="2" id="KW-1185">Reference proteome</keyword>
<proteinExistence type="predicted"/>
<dbReference type="PATRIC" id="fig|182217.3.peg.1368"/>
<dbReference type="AlphaFoldDB" id="I0ENN6"/>
<dbReference type="EMBL" id="CP003479">
    <property type="protein sequence ID" value="AFI04555.1"/>
    <property type="molecule type" value="Genomic_DNA"/>
</dbReference>
<dbReference type="Pfam" id="PF02521">
    <property type="entry name" value="HP_OMP_2"/>
    <property type="match status" value="1"/>
</dbReference>
<dbReference type="HOGENOM" id="CLU_034831_0_0_7"/>
<evidence type="ECO:0000313" key="1">
    <source>
        <dbReference type="EMBL" id="AFI04555.1"/>
    </source>
</evidence>
<name>I0ENN6_HELC0</name>
<gene>
    <name evidence="1" type="ordered locus">HCW_06475</name>
</gene>
<evidence type="ECO:0000313" key="2">
    <source>
        <dbReference type="Proteomes" id="UP000005010"/>
    </source>
</evidence>
<reference evidence="2" key="1">
    <citation type="submission" date="2012-04" db="EMBL/GenBank/DDBJ databases">
        <title>Complete genome sequence of Helicobacter cetorum strain MIT 00-7128.</title>
        <authorList>
            <person name="Kersulyte D."/>
            <person name="Berg D.E."/>
        </authorList>
    </citation>
    <scope>NUCLEOTIDE SEQUENCE [LARGE SCALE GENOMIC DNA]</scope>
    <source>
        <strain evidence="2">MIT 00-7128</strain>
    </source>
</reference>
<dbReference type="Proteomes" id="UP000005010">
    <property type="component" value="Chromosome"/>
</dbReference>
<dbReference type="InterPro" id="IPR003678">
    <property type="entry name" value="Put_OMP"/>
</dbReference>
<dbReference type="RefSeq" id="WP_014661423.1">
    <property type="nucleotide sequence ID" value="NC_017737.1"/>
</dbReference>
<dbReference type="KEGG" id="hce:HCW_06475"/>
<accession>I0ENN6</accession>